<keyword evidence="1" id="KW-0040">ANK repeat</keyword>
<dbReference type="InterPro" id="IPR036770">
    <property type="entry name" value="Ankyrin_rpt-contain_sf"/>
</dbReference>
<dbReference type="PROSITE" id="PS50297">
    <property type="entry name" value="ANK_REP_REGION"/>
    <property type="match status" value="1"/>
</dbReference>
<reference evidence="2 3" key="1">
    <citation type="journal article" date="2015" name="Genome Biol. Evol.">
        <title>Phylogenomic analyses indicate that early fungi evolved digesting cell walls of algal ancestors of land plants.</title>
        <authorList>
            <person name="Chang Y."/>
            <person name="Wang S."/>
            <person name="Sekimoto S."/>
            <person name="Aerts A.L."/>
            <person name="Choi C."/>
            <person name="Clum A."/>
            <person name="LaButti K.M."/>
            <person name="Lindquist E.A."/>
            <person name="Yee Ngan C."/>
            <person name="Ohm R.A."/>
            <person name="Salamov A.A."/>
            <person name="Grigoriev I.V."/>
            <person name="Spatafora J.W."/>
            <person name="Berbee M.L."/>
        </authorList>
    </citation>
    <scope>NUCLEOTIDE SEQUENCE [LARGE SCALE GENOMIC DNA]</scope>
    <source>
        <strain evidence="2 3">JEL478</strain>
    </source>
</reference>
<accession>A0A139AM58</accession>
<protein>
    <submittedName>
        <fullName evidence="2">Uncharacterized protein</fullName>
    </submittedName>
</protein>
<dbReference type="Proteomes" id="UP000070544">
    <property type="component" value="Unassembled WGS sequence"/>
</dbReference>
<dbReference type="InterPro" id="IPR002110">
    <property type="entry name" value="Ankyrin_rpt"/>
</dbReference>
<evidence type="ECO:0000256" key="1">
    <source>
        <dbReference type="PROSITE-ProRule" id="PRU00023"/>
    </source>
</evidence>
<feature type="repeat" description="ANK" evidence="1">
    <location>
        <begin position="27"/>
        <end position="59"/>
    </location>
</feature>
<dbReference type="EMBL" id="KQ965745">
    <property type="protein sequence ID" value="KXS17841.1"/>
    <property type="molecule type" value="Genomic_DNA"/>
</dbReference>
<name>A0A139AM58_GONPJ</name>
<evidence type="ECO:0000313" key="2">
    <source>
        <dbReference type="EMBL" id="KXS17841.1"/>
    </source>
</evidence>
<dbReference type="AlphaFoldDB" id="A0A139AM58"/>
<keyword evidence="3" id="KW-1185">Reference proteome</keyword>
<gene>
    <name evidence="2" type="ORF">M427DRAFT_247103</name>
</gene>
<sequence>MLRAKVEKPPGLFGGGSGFEWKEDTIDCESALLLAILHARLEVLRVLLEKGARVDGEVQWRSSHVNLYDSRSWTADQWRQQRCQFTYSFPSALARAVGRGGTATECDGTTWHVPDRDGKLHVSLRGGVVTLNHLTRWQRCSAGLLVRPHVEIVRLLLAYGARVTDVELEGSRKSPDQEFLDALLSINAALFLDPVHSNSNWLPPPSQTRFRSLMSLQLL</sequence>
<organism evidence="2 3">
    <name type="scientific">Gonapodya prolifera (strain JEL478)</name>
    <name type="common">Monoblepharis prolifera</name>
    <dbReference type="NCBI Taxonomy" id="1344416"/>
    <lineage>
        <taxon>Eukaryota</taxon>
        <taxon>Fungi</taxon>
        <taxon>Fungi incertae sedis</taxon>
        <taxon>Chytridiomycota</taxon>
        <taxon>Chytridiomycota incertae sedis</taxon>
        <taxon>Monoblepharidomycetes</taxon>
        <taxon>Monoblepharidales</taxon>
        <taxon>Gonapodyaceae</taxon>
        <taxon>Gonapodya</taxon>
    </lineage>
</organism>
<evidence type="ECO:0000313" key="3">
    <source>
        <dbReference type="Proteomes" id="UP000070544"/>
    </source>
</evidence>
<dbReference type="Gene3D" id="1.25.40.20">
    <property type="entry name" value="Ankyrin repeat-containing domain"/>
    <property type="match status" value="1"/>
</dbReference>
<dbReference type="PROSITE" id="PS50088">
    <property type="entry name" value="ANK_REPEAT"/>
    <property type="match status" value="1"/>
</dbReference>
<proteinExistence type="predicted"/>